<evidence type="ECO:0000313" key="2">
    <source>
        <dbReference type="Proteomes" id="UP000050761"/>
    </source>
</evidence>
<reference evidence="3" key="2">
    <citation type="submission" date="2019-09" db="UniProtKB">
        <authorList>
            <consortium name="WormBaseParasite"/>
        </authorList>
    </citation>
    <scope>IDENTIFICATION</scope>
</reference>
<proteinExistence type="predicted"/>
<evidence type="ECO:0000313" key="1">
    <source>
        <dbReference type="EMBL" id="VDP11569.1"/>
    </source>
</evidence>
<protein>
    <submittedName>
        <fullName evidence="3">Nuclease HARBI1</fullName>
    </submittedName>
</protein>
<dbReference type="WBParaSite" id="HPBE_0001843301-mRNA-1">
    <property type="protein sequence ID" value="HPBE_0001843301-mRNA-1"/>
    <property type="gene ID" value="HPBE_0001843301"/>
</dbReference>
<evidence type="ECO:0000313" key="3">
    <source>
        <dbReference type="WBParaSite" id="HPBE_0001843301-mRNA-1"/>
    </source>
</evidence>
<gene>
    <name evidence="1" type="ORF">HPBE_LOCUS18432</name>
</gene>
<dbReference type="EMBL" id="UZAH01030680">
    <property type="protein sequence ID" value="VDP11569.1"/>
    <property type="molecule type" value="Genomic_DNA"/>
</dbReference>
<accession>A0A3P8EHS3</accession>
<organism evidence="2 3">
    <name type="scientific">Heligmosomoides polygyrus</name>
    <name type="common">Parasitic roundworm</name>
    <dbReference type="NCBI Taxonomy" id="6339"/>
    <lineage>
        <taxon>Eukaryota</taxon>
        <taxon>Metazoa</taxon>
        <taxon>Ecdysozoa</taxon>
        <taxon>Nematoda</taxon>
        <taxon>Chromadorea</taxon>
        <taxon>Rhabditida</taxon>
        <taxon>Rhabditina</taxon>
        <taxon>Rhabditomorpha</taxon>
        <taxon>Strongyloidea</taxon>
        <taxon>Heligmosomidae</taxon>
        <taxon>Heligmosomoides</taxon>
    </lineage>
</organism>
<dbReference type="AlphaFoldDB" id="A0A183G936"/>
<name>A0A183G936_HELPZ</name>
<sequence length="73" mass="8208">MISNLLPQSKLRGGNGCSTAADADFEEFINNPLRDLKKIRSRLYRDISGGQEVFPVLVFSDSEDCMLPEEFIL</sequence>
<dbReference type="Proteomes" id="UP000050761">
    <property type="component" value="Unassembled WGS sequence"/>
</dbReference>
<accession>A0A183G936</accession>
<dbReference type="OrthoDB" id="5863934at2759"/>
<keyword evidence="2" id="KW-1185">Reference proteome</keyword>
<reference evidence="1 2" key="1">
    <citation type="submission" date="2018-11" db="EMBL/GenBank/DDBJ databases">
        <authorList>
            <consortium name="Pathogen Informatics"/>
        </authorList>
    </citation>
    <scope>NUCLEOTIDE SEQUENCE [LARGE SCALE GENOMIC DNA]</scope>
</reference>